<feature type="region of interest" description="Disordered" evidence="1">
    <location>
        <begin position="65"/>
        <end position="102"/>
    </location>
</feature>
<dbReference type="AlphaFoldDB" id="A0AA43QXC2"/>
<feature type="region of interest" description="Disordered" evidence="1">
    <location>
        <begin position="115"/>
        <end position="135"/>
    </location>
</feature>
<reference evidence="3" key="1">
    <citation type="journal article" date="2023" name="Genome Biol. Evol.">
        <title>First Whole Genome Sequence and Flow Cytometry Genome Size Data for the Lichen-Forming Fungus Ramalina farinacea (Ascomycota).</title>
        <authorList>
            <person name="Llewellyn T."/>
            <person name="Mian S."/>
            <person name="Hill R."/>
            <person name="Leitch I.J."/>
            <person name="Gaya E."/>
        </authorList>
    </citation>
    <scope>NUCLEOTIDE SEQUENCE</scope>
    <source>
        <strain evidence="3">LIQ254RAFAR</strain>
    </source>
</reference>
<gene>
    <name evidence="3" type="ORF">OHK93_005178</name>
</gene>
<proteinExistence type="predicted"/>
<keyword evidence="4" id="KW-1185">Reference proteome</keyword>
<protein>
    <submittedName>
        <fullName evidence="3">Uncharacterized protein</fullName>
    </submittedName>
</protein>
<accession>A0AA43QXC2</accession>
<keyword evidence="2" id="KW-0812">Transmembrane</keyword>
<dbReference type="Proteomes" id="UP001161017">
    <property type="component" value="Unassembled WGS sequence"/>
</dbReference>
<evidence type="ECO:0000256" key="1">
    <source>
        <dbReference type="SAM" id="MobiDB-lite"/>
    </source>
</evidence>
<feature type="transmembrane region" description="Helical" evidence="2">
    <location>
        <begin position="27"/>
        <end position="49"/>
    </location>
</feature>
<keyword evidence="2" id="KW-1133">Transmembrane helix</keyword>
<evidence type="ECO:0000313" key="4">
    <source>
        <dbReference type="Proteomes" id="UP001161017"/>
    </source>
</evidence>
<feature type="region of interest" description="Disordered" evidence="1">
    <location>
        <begin position="1"/>
        <end position="21"/>
    </location>
</feature>
<keyword evidence="2" id="KW-0472">Membrane</keyword>
<evidence type="ECO:0000313" key="3">
    <source>
        <dbReference type="EMBL" id="MDI1493389.1"/>
    </source>
</evidence>
<sequence length="368" mass="38932">MPPPAIDTNRDGRHLVPRGLSGPTQGVVIGTLVGSFVFFGLLIWLYHCVNEDKGAYSSRLYYRPPSPPRRLRDLGPPSGGVPPQGRSYSLSPPRAPRSSGGAASACELATAAGSSGSFTCSSPVTSKSSIPTTGKLTAPATGITATTHTLTAATPTSSTKNSPNTKNFTTAAATCGTFRAIPPRDLGPSALQLERERDLALRMAEQNERERSRRPAETASLLVIVVCGVIGADNRHGRAGTSRAKKSTTTTVFILLFVRARDSEGGIGKPCGQKTAAATIVFVLDVGAVGFAEWEKGRYYEEPITDGDDRSSRPWFSYCHGGPTTTTATAIVVVVVVVAGICETWEENNLYRTIFSASTAPNLTECTH</sequence>
<organism evidence="3 4">
    <name type="scientific">Ramalina farinacea</name>
    <dbReference type="NCBI Taxonomy" id="258253"/>
    <lineage>
        <taxon>Eukaryota</taxon>
        <taxon>Fungi</taxon>
        <taxon>Dikarya</taxon>
        <taxon>Ascomycota</taxon>
        <taxon>Pezizomycotina</taxon>
        <taxon>Lecanoromycetes</taxon>
        <taxon>OSLEUM clade</taxon>
        <taxon>Lecanoromycetidae</taxon>
        <taxon>Lecanorales</taxon>
        <taxon>Lecanorineae</taxon>
        <taxon>Ramalinaceae</taxon>
        <taxon>Ramalina</taxon>
    </lineage>
</organism>
<dbReference type="EMBL" id="JAPUFD010000026">
    <property type="protein sequence ID" value="MDI1493389.1"/>
    <property type="molecule type" value="Genomic_DNA"/>
</dbReference>
<evidence type="ECO:0000256" key="2">
    <source>
        <dbReference type="SAM" id="Phobius"/>
    </source>
</evidence>
<comment type="caution">
    <text evidence="3">The sequence shown here is derived from an EMBL/GenBank/DDBJ whole genome shotgun (WGS) entry which is preliminary data.</text>
</comment>
<name>A0AA43QXC2_9LECA</name>